<dbReference type="InterPro" id="IPR011033">
    <property type="entry name" value="PRC_barrel-like_sf"/>
</dbReference>
<reference evidence="3" key="2">
    <citation type="submission" date="2020-09" db="EMBL/GenBank/DDBJ databases">
        <authorList>
            <person name="Sun Q."/>
            <person name="Ohkuma M."/>
        </authorList>
    </citation>
    <scope>NUCLEOTIDE SEQUENCE</scope>
    <source>
        <strain evidence="3">JCM 4790</strain>
    </source>
</reference>
<feature type="region of interest" description="Disordered" evidence="1">
    <location>
        <begin position="190"/>
        <end position="216"/>
    </location>
</feature>
<evidence type="ECO:0000256" key="1">
    <source>
        <dbReference type="SAM" id="MobiDB-lite"/>
    </source>
</evidence>
<feature type="domain" description="PRC-barrel" evidence="2">
    <location>
        <begin position="6"/>
        <end position="77"/>
    </location>
</feature>
<dbReference type="EMBL" id="BMVU01000013">
    <property type="protein sequence ID" value="GGX75735.1"/>
    <property type="molecule type" value="Genomic_DNA"/>
</dbReference>
<sequence>MSGLTAARDLAKRPVVTLDGEAVAQIKDTVFDGPAGRIVGFTLSGRGLLAGPLRQSLPWEAVHSLGGHAVMIRGREALAEPAAVVARKEAAGGHVLGARVLTDAGAEIGTVLDIVVEGGTSGRVVGFRIAASESLVPGSRRRRRKVYVPRGETLAVSGTALVVPAGVTHFVADDLPSFVGQIDAFRARAGREGAGPAPGARAVPVEADAPKEGPTP</sequence>
<proteinExistence type="predicted"/>
<organism evidence="3 4">
    <name type="scientific">Streptomyces minutiscleroticus</name>
    <dbReference type="NCBI Taxonomy" id="68238"/>
    <lineage>
        <taxon>Bacteria</taxon>
        <taxon>Bacillati</taxon>
        <taxon>Actinomycetota</taxon>
        <taxon>Actinomycetes</taxon>
        <taxon>Kitasatosporales</taxon>
        <taxon>Streptomycetaceae</taxon>
        <taxon>Streptomyces</taxon>
    </lineage>
</organism>
<evidence type="ECO:0000313" key="4">
    <source>
        <dbReference type="Proteomes" id="UP000619244"/>
    </source>
</evidence>
<dbReference type="Proteomes" id="UP000619244">
    <property type="component" value="Unassembled WGS sequence"/>
</dbReference>
<dbReference type="InterPro" id="IPR027275">
    <property type="entry name" value="PRC-brl_dom"/>
</dbReference>
<keyword evidence="4" id="KW-1185">Reference proteome</keyword>
<dbReference type="SUPFAM" id="SSF50346">
    <property type="entry name" value="PRC-barrel domain"/>
    <property type="match status" value="2"/>
</dbReference>
<name>A0A918KVZ0_9ACTN</name>
<feature type="compositionally biased region" description="Low complexity" evidence="1">
    <location>
        <begin position="194"/>
        <end position="207"/>
    </location>
</feature>
<protein>
    <submittedName>
        <fullName evidence="3">Photosystem reaction center subunit H</fullName>
    </submittedName>
</protein>
<reference evidence="3" key="1">
    <citation type="journal article" date="2014" name="Int. J. Syst. Evol. Microbiol.">
        <title>Complete genome sequence of Corynebacterium casei LMG S-19264T (=DSM 44701T), isolated from a smear-ripened cheese.</title>
        <authorList>
            <consortium name="US DOE Joint Genome Institute (JGI-PGF)"/>
            <person name="Walter F."/>
            <person name="Albersmeier A."/>
            <person name="Kalinowski J."/>
            <person name="Ruckert C."/>
        </authorList>
    </citation>
    <scope>NUCLEOTIDE SEQUENCE</scope>
    <source>
        <strain evidence="3">JCM 4790</strain>
    </source>
</reference>
<comment type="caution">
    <text evidence="3">The sequence shown here is derived from an EMBL/GenBank/DDBJ whole genome shotgun (WGS) entry which is preliminary data.</text>
</comment>
<accession>A0A918KVZ0</accession>
<gene>
    <name evidence="3" type="ORF">GCM10010358_32570</name>
</gene>
<dbReference type="AlphaFoldDB" id="A0A918KVZ0"/>
<dbReference type="Gene3D" id="2.30.30.240">
    <property type="entry name" value="PRC-barrel domain"/>
    <property type="match status" value="1"/>
</dbReference>
<dbReference type="Pfam" id="PF05239">
    <property type="entry name" value="PRC"/>
    <property type="match status" value="2"/>
</dbReference>
<evidence type="ECO:0000313" key="3">
    <source>
        <dbReference type="EMBL" id="GGX75735.1"/>
    </source>
</evidence>
<evidence type="ECO:0000259" key="2">
    <source>
        <dbReference type="Pfam" id="PF05239"/>
    </source>
</evidence>
<dbReference type="RefSeq" id="WP_190190950.1">
    <property type="nucleotide sequence ID" value="NZ_BMVU01000013.1"/>
</dbReference>
<feature type="domain" description="PRC-barrel" evidence="2">
    <location>
        <begin position="95"/>
        <end position="151"/>
    </location>
</feature>